<protein>
    <submittedName>
        <fullName evidence="1">Uncharacterized protein</fullName>
    </submittedName>
</protein>
<keyword evidence="2" id="KW-1185">Reference proteome</keyword>
<dbReference type="KEGG" id="amc:MADE_000001022175"/>
<reference evidence="1 2" key="1">
    <citation type="journal article" date="2008" name="ISME J.">
        <title>Comparative genomics of two ecotypes of the marine planktonic copiotroph Alteromonas macleodii suggests alternative lifestyles associated with different kinds of particulate organic matter.</title>
        <authorList>
            <person name="Ivars-Martinez E."/>
            <person name="Martin-Cuadrado A.B."/>
            <person name="D'Auria G."/>
            <person name="Mira A."/>
            <person name="Ferriera S."/>
            <person name="Johnson J."/>
            <person name="Friedman R."/>
            <person name="Rodriguez-Valera F."/>
        </authorList>
    </citation>
    <scope>NUCLEOTIDE SEQUENCE [LARGE SCALE GENOMIC DNA]</scope>
    <source>
        <strain evidence="2">DSM 17117 / CIP 110805 / LMG 28347 / Deep ecotype</strain>
    </source>
</reference>
<reference evidence="1 2" key="2">
    <citation type="journal article" date="2015" name="Antonie Van Leeuwenhoek">
        <title>Ecophysiological diversity of a novel member of the genus Alteromonas, and description of Alteromonas mediterranea sp. nov.</title>
        <authorList>
            <person name="Ivanova E.P."/>
            <person name="Lopez-Perez M."/>
            <person name="Zabalos M."/>
            <person name="Nguyen S.H."/>
            <person name="Webb H.K."/>
            <person name="Ryan J."/>
            <person name="Lagutin K."/>
            <person name="Vyssotski M."/>
            <person name="Crawford R.J."/>
            <person name="Rodriguez-Valera F."/>
        </authorList>
    </citation>
    <scope>NUCLEOTIDE SEQUENCE [LARGE SCALE GENOMIC DNA]</scope>
    <source>
        <strain evidence="2">DSM 17117 / CIP 110805 / LMG 28347 / Deep ecotype</strain>
    </source>
</reference>
<evidence type="ECO:0000313" key="1">
    <source>
        <dbReference type="EMBL" id="AGV54042.1"/>
    </source>
</evidence>
<proteinExistence type="predicted"/>
<dbReference type="Proteomes" id="UP000001870">
    <property type="component" value="Chromosome"/>
</dbReference>
<sequence>MLVVQPNQSKTKLTQIIRQVNTKAQKRTVRNGTLY</sequence>
<accession>T2DMK0</accession>
<dbReference type="HOGENOM" id="CLU_3362836_0_0_6"/>
<gene>
    <name evidence="1" type="ORF">MADE_000001022175</name>
</gene>
<dbReference type="EMBL" id="CP001103">
    <property type="protein sequence ID" value="AGV54042.1"/>
    <property type="molecule type" value="Genomic_DNA"/>
</dbReference>
<evidence type="ECO:0000313" key="2">
    <source>
        <dbReference type="Proteomes" id="UP000001870"/>
    </source>
</evidence>
<dbReference type="AlphaFoldDB" id="T2DMK0"/>
<name>T2DMK0_ALTMD</name>
<organism evidence="1 2">
    <name type="scientific">Alteromonas mediterranea (strain DSM 17117 / CIP 110805 / LMG 28347 / Deep ecotype)</name>
    <dbReference type="NCBI Taxonomy" id="1774373"/>
    <lineage>
        <taxon>Bacteria</taxon>
        <taxon>Pseudomonadati</taxon>
        <taxon>Pseudomonadota</taxon>
        <taxon>Gammaproteobacteria</taxon>
        <taxon>Alteromonadales</taxon>
        <taxon>Alteromonadaceae</taxon>
        <taxon>Alteromonas/Salinimonas group</taxon>
        <taxon>Alteromonas</taxon>
    </lineage>
</organism>